<proteinExistence type="predicted"/>
<comment type="caution">
    <text evidence="2">The sequence shown here is derived from an EMBL/GenBank/DDBJ whole genome shotgun (WGS) entry which is preliminary data.</text>
</comment>
<reference evidence="2 3" key="1">
    <citation type="submission" date="2019-02" db="EMBL/GenBank/DDBJ databases">
        <title>Sequencing the genomes of 1000 actinobacteria strains.</title>
        <authorList>
            <person name="Klenk H.-P."/>
        </authorList>
    </citation>
    <scope>NUCLEOTIDE SEQUENCE [LARGE SCALE GENOMIC DNA]</scope>
    <source>
        <strain evidence="2 3">DSM 44509</strain>
    </source>
</reference>
<keyword evidence="1" id="KW-0472">Membrane</keyword>
<keyword evidence="1" id="KW-1133">Transmembrane helix</keyword>
<keyword evidence="1" id="KW-0812">Transmembrane</keyword>
<accession>A0A4Q7Y6N1</accession>
<dbReference type="AlphaFoldDB" id="A0A4Q7Y6N1"/>
<sequence>MICGRRLRVWTEAASARRSAGGVVVLLAGLAEEFGNLGLDLLVEGQRAGCPRRRLVVGIVVSVLNGVVVSVVSVVNGVVVSGFVVLVLDEFDAEILAGQLGVERGDRSKPRVGALFLSLLAQEVGVSGSKTQLSLITAVQPNGIWASAEGPLEDETRGGVLAEVTPSP</sequence>
<dbReference type="EMBL" id="SHKV01000001">
    <property type="protein sequence ID" value="RZU31595.1"/>
    <property type="molecule type" value="Genomic_DNA"/>
</dbReference>
<feature type="transmembrane region" description="Helical" evidence="1">
    <location>
        <begin position="55"/>
        <end position="88"/>
    </location>
</feature>
<evidence type="ECO:0000313" key="2">
    <source>
        <dbReference type="EMBL" id="RZU31595.1"/>
    </source>
</evidence>
<name>A0A4Q7Y6N1_9ACTN</name>
<protein>
    <submittedName>
        <fullName evidence="2">Uncharacterized protein</fullName>
    </submittedName>
</protein>
<dbReference type="Proteomes" id="UP000292507">
    <property type="component" value="Unassembled WGS sequence"/>
</dbReference>
<evidence type="ECO:0000256" key="1">
    <source>
        <dbReference type="SAM" id="Phobius"/>
    </source>
</evidence>
<gene>
    <name evidence="2" type="ORF">BKA19_1270</name>
</gene>
<keyword evidence="3" id="KW-1185">Reference proteome</keyword>
<organism evidence="2 3">
    <name type="scientific">Blastococcus saxobsidens</name>
    <dbReference type="NCBI Taxonomy" id="138336"/>
    <lineage>
        <taxon>Bacteria</taxon>
        <taxon>Bacillati</taxon>
        <taxon>Actinomycetota</taxon>
        <taxon>Actinomycetes</taxon>
        <taxon>Geodermatophilales</taxon>
        <taxon>Geodermatophilaceae</taxon>
        <taxon>Blastococcus</taxon>
    </lineage>
</organism>
<evidence type="ECO:0000313" key="3">
    <source>
        <dbReference type="Proteomes" id="UP000292507"/>
    </source>
</evidence>